<organism evidence="1 2">
    <name type="scientific">Gymnopilus junonius</name>
    <name type="common">Spectacular rustgill mushroom</name>
    <name type="synonym">Gymnopilus spectabilis subsp. junonius</name>
    <dbReference type="NCBI Taxonomy" id="109634"/>
    <lineage>
        <taxon>Eukaryota</taxon>
        <taxon>Fungi</taxon>
        <taxon>Dikarya</taxon>
        <taxon>Basidiomycota</taxon>
        <taxon>Agaricomycotina</taxon>
        <taxon>Agaricomycetes</taxon>
        <taxon>Agaricomycetidae</taxon>
        <taxon>Agaricales</taxon>
        <taxon>Agaricineae</taxon>
        <taxon>Hymenogastraceae</taxon>
        <taxon>Gymnopilus</taxon>
    </lineage>
</organism>
<protein>
    <submittedName>
        <fullName evidence="1">Uncharacterized protein</fullName>
    </submittedName>
</protein>
<accession>A0A9P5NFP9</accession>
<comment type="caution">
    <text evidence="1">The sequence shown here is derived from an EMBL/GenBank/DDBJ whole genome shotgun (WGS) entry which is preliminary data.</text>
</comment>
<dbReference type="Pfam" id="PF11093">
    <property type="entry name" value="Mitochondr_Som1"/>
    <property type="match status" value="1"/>
</dbReference>
<name>A0A9P5NFP9_GYMJU</name>
<dbReference type="OrthoDB" id="3983163at2759"/>
<dbReference type="InterPro" id="IPR024645">
    <property type="entry name" value="Mitochondr_Som1"/>
</dbReference>
<proteinExistence type="predicted"/>
<dbReference type="AlphaFoldDB" id="A0A9P5NFP9"/>
<keyword evidence="2" id="KW-1185">Reference proteome</keyword>
<dbReference type="Proteomes" id="UP000724874">
    <property type="component" value="Unassembled WGS sequence"/>
</dbReference>
<evidence type="ECO:0000313" key="2">
    <source>
        <dbReference type="Proteomes" id="UP000724874"/>
    </source>
</evidence>
<gene>
    <name evidence="1" type="ORF">CPB84DRAFT_1791089</name>
</gene>
<dbReference type="EMBL" id="JADNYJ010000125">
    <property type="protein sequence ID" value="KAF8882165.1"/>
    <property type="molecule type" value="Genomic_DNA"/>
</dbReference>
<sequence length="97" mass="10970">METKSTTTKPKCAIAEILQHTCQLKTTHDGNPLIQCFPIPRILRICPGQPAVEITKLVNIDMKNGEIEMPQVSSLDLVKGRPWREIVRYETDQPVSE</sequence>
<reference evidence="1" key="1">
    <citation type="submission" date="2020-11" db="EMBL/GenBank/DDBJ databases">
        <authorList>
            <consortium name="DOE Joint Genome Institute"/>
            <person name="Ahrendt S."/>
            <person name="Riley R."/>
            <person name="Andreopoulos W."/>
            <person name="LaButti K."/>
            <person name="Pangilinan J."/>
            <person name="Ruiz-duenas F.J."/>
            <person name="Barrasa J.M."/>
            <person name="Sanchez-Garcia M."/>
            <person name="Camarero S."/>
            <person name="Miyauchi S."/>
            <person name="Serrano A."/>
            <person name="Linde D."/>
            <person name="Babiker R."/>
            <person name="Drula E."/>
            <person name="Ayuso-Fernandez I."/>
            <person name="Pacheco R."/>
            <person name="Padilla G."/>
            <person name="Ferreira P."/>
            <person name="Barriuso J."/>
            <person name="Kellner H."/>
            <person name="Castanera R."/>
            <person name="Alfaro M."/>
            <person name="Ramirez L."/>
            <person name="Pisabarro A.G."/>
            <person name="Kuo A."/>
            <person name="Tritt A."/>
            <person name="Lipzen A."/>
            <person name="He G."/>
            <person name="Yan M."/>
            <person name="Ng V."/>
            <person name="Cullen D."/>
            <person name="Martin F."/>
            <person name="Rosso M.-N."/>
            <person name="Henrissat B."/>
            <person name="Hibbett D."/>
            <person name="Martinez A.T."/>
            <person name="Grigoriev I.V."/>
        </authorList>
    </citation>
    <scope>NUCLEOTIDE SEQUENCE</scope>
    <source>
        <strain evidence="1">AH 44721</strain>
    </source>
</reference>
<dbReference type="GO" id="GO:0042720">
    <property type="term" value="C:mitochondrial inner membrane peptidase complex"/>
    <property type="evidence" value="ECO:0007669"/>
    <property type="project" value="InterPro"/>
</dbReference>
<evidence type="ECO:0000313" key="1">
    <source>
        <dbReference type="EMBL" id="KAF8882165.1"/>
    </source>
</evidence>